<dbReference type="OrthoDB" id="73919at2759"/>
<accession>J3PC09</accession>
<evidence type="ECO:0000256" key="1">
    <source>
        <dbReference type="SAM" id="MobiDB-lite"/>
    </source>
</evidence>
<feature type="compositionally biased region" description="Pro residues" evidence="1">
    <location>
        <begin position="530"/>
        <end position="548"/>
    </location>
</feature>
<sequence length="714" mass="77729">MGVYRRVWNHWPMLDRLHPASAATMVSTAADAPAGADGQQMDQPSSPPPPAATPSDESAAQPSAENNNYTPTAPVSSPPPQNGHVADAPSGVSSPPPPREPSSPLSQLKHRFTEKADSVKEKKPAGGFDRTPLPDFPAGLTVRITFHGATNLPRGDFTTASSDPFVHATLTADVPRRHKEDPPLTFRTRTQRRTTEPEWEQAWVVANVPRTGFKLKCRIYDEDYPDNDDRLGNVTYVARRLDEAWEGVARRNFQAKKRVGSKRAYLVKALESAFTRNGSLTPRLTLSVEVLGRSDGPGAQMYTVGPTTFVQHFSPMIGRLTGTKVNKDEVKDGQADVGEASGAGKEGDAGQDAEKNKEADDGQTKKYDFQACEMQLQGPVPPWLYHRFVEFSRFVAPMFSSRGLRGKIMNKVLHKQHRRVYNFDQSTKYGAFEPCSTEAALQFLRLAHFDEGGRVFTYVLTLDGLFRFTETGKEFGIDMLSKHTMHSDVTTYIACSGEFFIRRSERPPQDAHADAAPKPDPDTDSQEPATHPPSDVPDGPPASPPPSDPRLYQLVIDNDSGTYRPDKSCLPGLEEFLSKNFPGLGISALHWEDEDLKAMKAAQHEAKKKEGGGRVRMVLNRSPSSSSFSSSDESRLSDMGYDDGDDANAGRPARKTKKELAWDLLENPGRIREIGGQALGGGGGSGSASGPAVKPAAAPDVLVEGEKKAASAAP</sequence>
<dbReference type="InterPro" id="IPR035892">
    <property type="entry name" value="C2_domain_sf"/>
</dbReference>
<reference evidence="3" key="2">
    <citation type="submission" date="2010-07" db="EMBL/GenBank/DDBJ databases">
        <authorList>
            <consortium name="The Broad Institute Genome Sequencing Platform"/>
            <consortium name="Broad Institute Genome Sequencing Center for Infectious Disease"/>
            <person name="Ma L.-J."/>
            <person name="Dead R."/>
            <person name="Young S."/>
            <person name="Zeng Q."/>
            <person name="Koehrsen M."/>
            <person name="Alvarado L."/>
            <person name="Berlin A."/>
            <person name="Chapman S.B."/>
            <person name="Chen Z."/>
            <person name="Freedman E."/>
            <person name="Gellesch M."/>
            <person name="Goldberg J."/>
            <person name="Griggs A."/>
            <person name="Gujja S."/>
            <person name="Heilman E.R."/>
            <person name="Heiman D."/>
            <person name="Hepburn T."/>
            <person name="Howarth C."/>
            <person name="Jen D."/>
            <person name="Larson L."/>
            <person name="Mehta T."/>
            <person name="Neiman D."/>
            <person name="Pearson M."/>
            <person name="Roberts A."/>
            <person name="Saif S."/>
            <person name="Shea T."/>
            <person name="Shenoy N."/>
            <person name="Sisk P."/>
            <person name="Stolte C."/>
            <person name="Sykes S."/>
            <person name="Walk T."/>
            <person name="White J."/>
            <person name="Yandava C."/>
            <person name="Haas B."/>
            <person name="Nusbaum C."/>
            <person name="Birren B."/>
        </authorList>
    </citation>
    <scope>NUCLEOTIDE SEQUENCE</scope>
    <source>
        <strain evidence="3">R3-111a-1</strain>
    </source>
</reference>
<dbReference type="PANTHER" id="PTHR47800:SF5">
    <property type="entry name" value="FER-1-LIKE PROTEIN 6"/>
    <property type="match status" value="1"/>
</dbReference>
<dbReference type="EMBL" id="GL385400">
    <property type="protein sequence ID" value="EJT71779.1"/>
    <property type="molecule type" value="Genomic_DNA"/>
</dbReference>
<feature type="region of interest" description="Disordered" evidence="1">
    <location>
        <begin position="673"/>
        <end position="714"/>
    </location>
</feature>
<dbReference type="InterPro" id="IPR000008">
    <property type="entry name" value="C2_dom"/>
</dbReference>
<reference evidence="5" key="1">
    <citation type="submission" date="2010-07" db="EMBL/GenBank/DDBJ databases">
        <title>The genome sequence of Gaeumannomyces graminis var. tritici strain R3-111a-1.</title>
        <authorList>
            <consortium name="The Broad Institute Genome Sequencing Platform"/>
            <person name="Ma L.-J."/>
            <person name="Dead R."/>
            <person name="Young S."/>
            <person name="Zeng Q."/>
            <person name="Koehrsen M."/>
            <person name="Alvarado L."/>
            <person name="Berlin A."/>
            <person name="Chapman S.B."/>
            <person name="Chen Z."/>
            <person name="Freedman E."/>
            <person name="Gellesch M."/>
            <person name="Goldberg J."/>
            <person name="Griggs A."/>
            <person name="Gujja S."/>
            <person name="Heilman E.R."/>
            <person name="Heiman D."/>
            <person name="Hepburn T."/>
            <person name="Howarth C."/>
            <person name="Jen D."/>
            <person name="Larson L."/>
            <person name="Mehta T."/>
            <person name="Neiman D."/>
            <person name="Pearson M."/>
            <person name="Roberts A."/>
            <person name="Saif S."/>
            <person name="Shea T."/>
            <person name="Shenoy N."/>
            <person name="Sisk P."/>
            <person name="Stolte C."/>
            <person name="Sykes S."/>
            <person name="Walk T."/>
            <person name="White J."/>
            <person name="Yandava C."/>
            <person name="Haas B."/>
            <person name="Nusbaum C."/>
            <person name="Birren B."/>
        </authorList>
    </citation>
    <scope>NUCLEOTIDE SEQUENCE [LARGE SCALE GENOMIC DNA]</scope>
    <source>
        <strain evidence="5">R3-111a-1</strain>
    </source>
</reference>
<dbReference type="VEuPathDB" id="FungiDB:GGTG_11033"/>
<evidence type="ECO:0000313" key="5">
    <source>
        <dbReference type="Proteomes" id="UP000006039"/>
    </source>
</evidence>
<reference evidence="4" key="4">
    <citation type="journal article" date="2015" name="G3 (Bethesda)">
        <title>Genome sequences of three phytopathogenic species of the Magnaporthaceae family of fungi.</title>
        <authorList>
            <person name="Okagaki L.H."/>
            <person name="Nunes C.C."/>
            <person name="Sailsbery J."/>
            <person name="Clay B."/>
            <person name="Brown D."/>
            <person name="John T."/>
            <person name="Oh Y."/>
            <person name="Young N."/>
            <person name="Fitzgerald M."/>
            <person name="Haas B.J."/>
            <person name="Zeng Q."/>
            <person name="Young S."/>
            <person name="Adiconis X."/>
            <person name="Fan L."/>
            <person name="Levin J.Z."/>
            <person name="Mitchell T.K."/>
            <person name="Okubara P.A."/>
            <person name="Farman M.L."/>
            <person name="Kohn L.M."/>
            <person name="Birren B."/>
            <person name="Ma L.-J."/>
            <person name="Dean R.A."/>
        </authorList>
    </citation>
    <scope>NUCLEOTIDE SEQUENCE</scope>
    <source>
        <strain evidence="4">R3-111a-1</strain>
    </source>
</reference>
<dbReference type="RefSeq" id="XP_009227176.1">
    <property type="nucleotide sequence ID" value="XM_009228912.1"/>
</dbReference>
<dbReference type="AlphaFoldDB" id="J3PC09"/>
<dbReference type="eggNOG" id="ENOG502S2KW">
    <property type="taxonomic scope" value="Eukaryota"/>
</dbReference>
<feature type="compositionally biased region" description="Gly residues" evidence="1">
    <location>
        <begin position="677"/>
        <end position="687"/>
    </location>
</feature>
<feature type="region of interest" description="Disordered" evidence="1">
    <location>
        <begin position="334"/>
        <end position="362"/>
    </location>
</feature>
<feature type="compositionally biased region" description="Low complexity" evidence="1">
    <location>
        <begin position="29"/>
        <end position="44"/>
    </location>
</feature>
<dbReference type="Pfam" id="PF00168">
    <property type="entry name" value="C2"/>
    <property type="match status" value="1"/>
</dbReference>
<reference evidence="4" key="5">
    <citation type="submission" date="2018-04" db="UniProtKB">
        <authorList>
            <consortium name="EnsemblFungi"/>
        </authorList>
    </citation>
    <scope>IDENTIFICATION</scope>
    <source>
        <strain evidence="4">R3-111a-1</strain>
    </source>
</reference>
<reference evidence="3" key="3">
    <citation type="submission" date="2010-09" db="EMBL/GenBank/DDBJ databases">
        <title>Annotation of Gaeumannomyces graminis var. tritici R3-111a-1.</title>
        <authorList>
            <consortium name="The Broad Institute Genome Sequencing Platform"/>
            <person name="Ma L.-J."/>
            <person name="Dead R."/>
            <person name="Young S.K."/>
            <person name="Zeng Q."/>
            <person name="Gargeya S."/>
            <person name="Fitzgerald M."/>
            <person name="Haas B."/>
            <person name="Abouelleil A."/>
            <person name="Alvarado L."/>
            <person name="Arachchi H.M."/>
            <person name="Berlin A."/>
            <person name="Brown A."/>
            <person name="Chapman S.B."/>
            <person name="Chen Z."/>
            <person name="Dunbar C."/>
            <person name="Freedman E."/>
            <person name="Gearin G."/>
            <person name="Gellesch M."/>
            <person name="Goldberg J."/>
            <person name="Griggs A."/>
            <person name="Gujja S."/>
            <person name="Heiman D."/>
            <person name="Howarth C."/>
            <person name="Larson L."/>
            <person name="Lui A."/>
            <person name="MacDonald P.J.P."/>
            <person name="Mehta T."/>
            <person name="Montmayeur A."/>
            <person name="Murphy C."/>
            <person name="Neiman D."/>
            <person name="Pearson M."/>
            <person name="Priest M."/>
            <person name="Roberts A."/>
            <person name="Saif S."/>
            <person name="Shea T."/>
            <person name="Shenoy N."/>
            <person name="Sisk P."/>
            <person name="Stolte C."/>
            <person name="Sykes S."/>
            <person name="Yandava C."/>
            <person name="Wortman J."/>
            <person name="Nusbaum C."/>
            <person name="Birren B."/>
        </authorList>
    </citation>
    <scope>NUCLEOTIDE SEQUENCE</scope>
    <source>
        <strain evidence="3">R3-111a-1</strain>
    </source>
</reference>
<feature type="compositionally biased region" description="Low complexity" evidence="1">
    <location>
        <begin position="622"/>
        <end position="631"/>
    </location>
</feature>
<feature type="region of interest" description="Disordered" evidence="1">
    <location>
        <begin position="505"/>
        <end position="553"/>
    </location>
</feature>
<feature type="compositionally biased region" description="Basic and acidic residues" evidence="1">
    <location>
        <begin position="704"/>
        <end position="714"/>
    </location>
</feature>
<dbReference type="GO" id="GO:0010628">
    <property type="term" value="P:positive regulation of gene expression"/>
    <property type="evidence" value="ECO:0007669"/>
    <property type="project" value="TreeGrafter"/>
</dbReference>
<feature type="compositionally biased region" description="Basic and acidic residues" evidence="1">
    <location>
        <begin position="345"/>
        <end position="362"/>
    </location>
</feature>
<gene>
    <name evidence="4" type="primary">20351491</name>
    <name evidence="3" type="ORF">GGTG_11033</name>
</gene>
<dbReference type="Gene3D" id="2.60.40.150">
    <property type="entry name" value="C2 domain"/>
    <property type="match status" value="1"/>
</dbReference>
<feature type="compositionally biased region" description="Basic and acidic residues" evidence="1">
    <location>
        <begin position="505"/>
        <end position="521"/>
    </location>
</feature>
<dbReference type="GeneID" id="20351491"/>
<feature type="domain" description="C2" evidence="2">
    <location>
        <begin position="122"/>
        <end position="252"/>
    </location>
</feature>
<evidence type="ECO:0000259" key="2">
    <source>
        <dbReference type="PROSITE" id="PS50004"/>
    </source>
</evidence>
<dbReference type="PANTHER" id="PTHR47800">
    <property type="entry name" value="C2 DOMAIN-CONTAINING PROTEIN"/>
    <property type="match status" value="1"/>
</dbReference>
<keyword evidence="5" id="KW-1185">Reference proteome</keyword>
<dbReference type="STRING" id="644352.J3PC09"/>
<organism evidence="3">
    <name type="scientific">Gaeumannomyces tritici (strain R3-111a-1)</name>
    <name type="common">Wheat and barley take-all root rot fungus</name>
    <name type="synonym">Gaeumannomyces graminis var. tritici</name>
    <dbReference type="NCBI Taxonomy" id="644352"/>
    <lineage>
        <taxon>Eukaryota</taxon>
        <taxon>Fungi</taxon>
        <taxon>Dikarya</taxon>
        <taxon>Ascomycota</taxon>
        <taxon>Pezizomycotina</taxon>
        <taxon>Sordariomycetes</taxon>
        <taxon>Sordariomycetidae</taxon>
        <taxon>Magnaporthales</taxon>
        <taxon>Magnaporthaceae</taxon>
        <taxon>Gaeumannomyces</taxon>
    </lineage>
</organism>
<name>J3PC09_GAET3</name>
<dbReference type="PROSITE" id="PS50004">
    <property type="entry name" value="C2"/>
    <property type="match status" value="1"/>
</dbReference>
<dbReference type="Proteomes" id="UP000006039">
    <property type="component" value="Unassembled WGS sequence"/>
</dbReference>
<evidence type="ECO:0000313" key="4">
    <source>
        <dbReference type="EnsemblFungi" id="EJT71779"/>
    </source>
</evidence>
<feature type="compositionally biased region" description="Polar residues" evidence="1">
    <location>
        <begin position="61"/>
        <end position="75"/>
    </location>
</feature>
<evidence type="ECO:0000313" key="3">
    <source>
        <dbReference type="EMBL" id="EJT71779.1"/>
    </source>
</evidence>
<feature type="compositionally biased region" description="Basic and acidic residues" evidence="1">
    <location>
        <begin position="111"/>
        <end position="124"/>
    </location>
</feature>
<feature type="compositionally biased region" description="Basic and acidic residues" evidence="1">
    <location>
        <begin position="603"/>
        <end position="613"/>
    </location>
</feature>
<dbReference type="EnsemblFungi" id="EJT71779">
    <property type="protein sequence ID" value="EJT71779"/>
    <property type="gene ID" value="GGTG_11033"/>
</dbReference>
<feature type="region of interest" description="Disordered" evidence="1">
    <location>
        <begin position="25"/>
        <end position="134"/>
    </location>
</feature>
<feature type="compositionally biased region" description="Low complexity" evidence="1">
    <location>
        <begin position="688"/>
        <end position="699"/>
    </location>
</feature>
<protein>
    <submittedName>
        <fullName evidence="3">C2 domain-containing protein</fullName>
    </submittedName>
</protein>
<dbReference type="HOGENOM" id="CLU_022666_2_0_1"/>
<dbReference type="SMART" id="SM00239">
    <property type="entry name" value="C2"/>
    <property type="match status" value="1"/>
</dbReference>
<proteinExistence type="predicted"/>
<feature type="region of interest" description="Disordered" evidence="1">
    <location>
        <begin position="603"/>
        <end position="660"/>
    </location>
</feature>
<dbReference type="SUPFAM" id="SSF49562">
    <property type="entry name" value="C2 domain (Calcium/lipid-binding domain, CaLB)"/>
    <property type="match status" value="1"/>
</dbReference>